<feature type="compositionally biased region" description="Basic and acidic residues" evidence="1">
    <location>
        <begin position="1"/>
        <end position="15"/>
    </location>
</feature>
<dbReference type="OrthoDB" id="10311924at2759"/>
<reference evidence="2" key="1">
    <citation type="submission" date="2023-01" db="EMBL/GenBank/DDBJ databases">
        <title>Genome assembly of the deep-sea coral Lophelia pertusa.</title>
        <authorList>
            <person name="Herrera S."/>
            <person name="Cordes E."/>
        </authorList>
    </citation>
    <scope>NUCLEOTIDE SEQUENCE</scope>
    <source>
        <strain evidence="2">USNM1676648</strain>
        <tissue evidence="2">Polyp</tissue>
    </source>
</reference>
<dbReference type="Proteomes" id="UP001163046">
    <property type="component" value="Unassembled WGS sequence"/>
</dbReference>
<gene>
    <name evidence="2" type="ORF">OS493_008495</name>
</gene>
<feature type="compositionally biased region" description="Low complexity" evidence="1">
    <location>
        <begin position="39"/>
        <end position="61"/>
    </location>
</feature>
<dbReference type="EMBL" id="MU825876">
    <property type="protein sequence ID" value="KAJ7386372.1"/>
    <property type="molecule type" value="Genomic_DNA"/>
</dbReference>
<feature type="region of interest" description="Disordered" evidence="1">
    <location>
        <begin position="1"/>
        <end position="20"/>
    </location>
</feature>
<dbReference type="AlphaFoldDB" id="A0A9W9ZRF7"/>
<evidence type="ECO:0000313" key="2">
    <source>
        <dbReference type="EMBL" id="KAJ7386372.1"/>
    </source>
</evidence>
<organism evidence="2 3">
    <name type="scientific">Desmophyllum pertusum</name>
    <dbReference type="NCBI Taxonomy" id="174260"/>
    <lineage>
        <taxon>Eukaryota</taxon>
        <taxon>Metazoa</taxon>
        <taxon>Cnidaria</taxon>
        <taxon>Anthozoa</taxon>
        <taxon>Hexacorallia</taxon>
        <taxon>Scleractinia</taxon>
        <taxon>Caryophylliina</taxon>
        <taxon>Caryophylliidae</taxon>
        <taxon>Desmophyllum</taxon>
    </lineage>
</organism>
<protein>
    <submittedName>
        <fullName evidence="2">Uncharacterized protein</fullName>
    </submittedName>
</protein>
<name>A0A9W9ZRF7_9CNID</name>
<feature type="region of interest" description="Disordered" evidence="1">
    <location>
        <begin position="39"/>
        <end position="64"/>
    </location>
</feature>
<keyword evidence="3" id="KW-1185">Reference proteome</keyword>
<accession>A0A9W9ZRF7</accession>
<evidence type="ECO:0000313" key="3">
    <source>
        <dbReference type="Proteomes" id="UP001163046"/>
    </source>
</evidence>
<proteinExistence type="predicted"/>
<evidence type="ECO:0000256" key="1">
    <source>
        <dbReference type="SAM" id="MobiDB-lite"/>
    </source>
</evidence>
<comment type="caution">
    <text evidence="2">The sequence shown here is derived from an EMBL/GenBank/DDBJ whole genome shotgun (WGS) entry which is preliminary data.</text>
</comment>
<sequence>MEPDDKLSRGSDDAHTGLNRVSMEKLKMGFTRRRSIACSNVSSASSSETSSCSSSSSGDSSPVFVENGLSEIETRIIDMADIAKRRRQRSKSVPHVRRFHCTSVDETFDFIFSSKVDASSFQELPTTTLCSTEL</sequence>